<dbReference type="Proteomes" id="UP000265520">
    <property type="component" value="Unassembled WGS sequence"/>
</dbReference>
<dbReference type="GO" id="GO:0003964">
    <property type="term" value="F:RNA-directed DNA polymerase activity"/>
    <property type="evidence" value="ECO:0007669"/>
    <property type="project" value="UniProtKB-KW"/>
</dbReference>
<evidence type="ECO:0000313" key="1">
    <source>
        <dbReference type="EMBL" id="MCI35333.1"/>
    </source>
</evidence>
<dbReference type="EMBL" id="LXQA010222363">
    <property type="protein sequence ID" value="MCI35333.1"/>
    <property type="molecule type" value="Genomic_DNA"/>
</dbReference>
<keyword evidence="1" id="KW-0808">Transferase</keyword>
<keyword evidence="1" id="KW-0695">RNA-directed DNA polymerase</keyword>
<reference evidence="1 2" key="1">
    <citation type="journal article" date="2018" name="Front. Plant Sci.">
        <title>Red Clover (Trifolium pratense) and Zigzag Clover (T. medium) - A Picture of Genomic Similarities and Differences.</title>
        <authorList>
            <person name="Dluhosova J."/>
            <person name="Istvanek J."/>
            <person name="Nedelnik J."/>
            <person name="Repkova J."/>
        </authorList>
    </citation>
    <scope>NUCLEOTIDE SEQUENCE [LARGE SCALE GENOMIC DNA]</scope>
    <source>
        <strain evidence="2">cv. 10/8</strain>
        <tissue evidence="1">Leaf</tissue>
    </source>
</reference>
<accession>A0A392RFE0</accession>
<protein>
    <submittedName>
        <fullName evidence="1">RNA-directed DNA polymerase (Reverse transcriptase)</fullName>
    </submittedName>
</protein>
<organism evidence="1 2">
    <name type="scientific">Trifolium medium</name>
    <dbReference type="NCBI Taxonomy" id="97028"/>
    <lineage>
        <taxon>Eukaryota</taxon>
        <taxon>Viridiplantae</taxon>
        <taxon>Streptophyta</taxon>
        <taxon>Embryophyta</taxon>
        <taxon>Tracheophyta</taxon>
        <taxon>Spermatophyta</taxon>
        <taxon>Magnoliopsida</taxon>
        <taxon>eudicotyledons</taxon>
        <taxon>Gunneridae</taxon>
        <taxon>Pentapetalae</taxon>
        <taxon>rosids</taxon>
        <taxon>fabids</taxon>
        <taxon>Fabales</taxon>
        <taxon>Fabaceae</taxon>
        <taxon>Papilionoideae</taxon>
        <taxon>50 kb inversion clade</taxon>
        <taxon>NPAAA clade</taxon>
        <taxon>Hologalegina</taxon>
        <taxon>IRL clade</taxon>
        <taxon>Trifolieae</taxon>
        <taxon>Trifolium</taxon>
    </lineage>
</organism>
<proteinExistence type="predicted"/>
<comment type="caution">
    <text evidence="1">The sequence shown here is derived from an EMBL/GenBank/DDBJ whole genome shotgun (WGS) entry which is preliminary data.</text>
</comment>
<dbReference type="AlphaFoldDB" id="A0A392RFE0"/>
<feature type="non-terminal residue" evidence="1">
    <location>
        <position position="117"/>
    </location>
</feature>
<sequence>FLQQRISSPDQQCWLAKLLGYQFDVIYKPGPENKAADALSRCHGDVLLLSSQGLGGQKPLQKIAQDAELELNVIVSSPKWLEGQKLLKEVAQDVQIQQLISELTVKPDSKPGFTVQQ</sequence>
<name>A0A392RFE0_9FABA</name>
<evidence type="ECO:0000313" key="2">
    <source>
        <dbReference type="Proteomes" id="UP000265520"/>
    </source>
</evidence>
<keyword evidence="1" id="KW-0548">Nucleotidyltransferase</keyword>
<feature type="non-terminal residue" evidence="1">
    <location>
        <position position="1"/>
    </location>
</feature>
<keyword evidence="2" id="KW-1185">Reference proteome</keyword>